<organism evidence="1">
    <name type="scientific">marine metagenome</name>
    <dbReference type="NCBI Taxonomy" id="408172"/>
    <lineage>
        <taxon>unclassified sequences</taxon>
        <taxon>metagenomes</taxon>
        <taxon>ecological metagenomes</taxon>
    </lineage>
</organism>
<protein>
    <submittedName>
        <fullName evidence="1">Uncharacterized protein</fullName>
    </submittedName>
</protein>
<reference evidence="1" key="1">
    <citation type="submission" date="2018-05" db="EMBL/GenBank/DDBJ databases">
        <authorList>
            <person name="Lanie J.A."/>
            <person name="Ng W.-L."/>
            <person name="Kazmierczak K.M."/>
            <person name="Andrzejewski T.M."/>
            <person name="Davidsen T.M."/>
            <person name="Wayne K.J."/>
            <person name="Tettelin H."/>
            <person name="Glass J.I."/>
            <person name="Rusch D."/>
            <person name="Podicherti R."/>
            <person name="Tsui H.-C.T."/>
            <person name="Winkler M.E."/>
        </authorList>
    </citation>
    <scope>NUCLEOTIDE SEQUENCE</scope>
</reference>
<name>A0A382UTJ8_9ZZZZ</name>
<gene>
    <name evidence="1" type="ORF">METZ01_LOCUS390384</name>
</gene>
<proteinExistence type="predicted"/>
<sequence length="221" mass="24460">MIPEFRYYGEALAGFGQGQIGRSPPLEAYVGLNPAKAMALTAEHGSAPPEELYRSLLAVNAQNMLTFDLTHLEDIDQPYGSDRGWLDFSHGLTFADAVYSLCKRYPELWPAGLLQMACFAGRNVGHADPAVALEDWVVSEPQKFFQETTGMLMDHGQSEYIVSVHLLKTVQAVKRLSALPQVGAAGQIALAALNRLLSAPVRRKMVRRTARQAMRFIRQDK</sequence>
<accession>A0A382UTJ8</accession>
<dbReference type="AlphaFoldDB" id="A0A382UTJ8"/>
<dbReference type="EMBL" id="UINC01146668">
    <property type="protein sequence ID" value="SVD37530.1"/>
    <property type="molecule type" value="Genomic_DNA"/>
</dbReference>
<evidence type="ECO:0000313" key="1">
    <source>
        <dbReference type="EMBL" id="SVD37530.1"/>
    </source>
</evidence>